<dbReference type="Proteomes" id="UP000034380">
    <property type="component" value="Unassembled WGS sequence"/>
</dbReference>
<sequence length="151" mass="17688">MSTDSFFLLDEIDMEAIQIFCEEENRIRALCRLTDAMALFYKKGSLKHNDRPTQLKNVIRSNIRELERRFGWKISDIIEILAVIEEIVSNLGNPNKVSASSISVRAREILREEYKECLSNVNSLPWYSQIVLKVTRNRSSVPFLKKFRFED</sequence>
<dbReference type="AlphaFoldDB" id="A0A0G0ZKY4"/>
<evidence type="ECO:0000313" key="1">
    <source>
        <dbReference type="EMBL" id="KKS13618.1"/>
    </source>
</evidence>
<proteinExistence type="predicted"/>
<reference evidence="1 2" key="1">
    <citation type="journal article" date="2015" name="Nature">
        <title>rRNA introns, odd ribosomes, and small enigmatic genomes across a large radiation of phyla.</title>
        <authorList>
            <person name="Brown C.T."/>
            <person name="Hug L.A."/>
            <person name="Thomas B.C."/>
            <person name="Sharon I."/>
            <person name="Castelle C.J."/>
            <person name="Singh A."/>
            <person name="Wilkins M.J."/>
            <person name="Williams K.H."/>
            <person name="Banfield J.F."/>
        </authorList>
    </citation>
    <scope>NUCLEOTIDE SEQUENCE [LARGE SCALE GENOMIC DNA]</scope>
</reference>
<accession>A0A0G0ZKY4</accession>
<protein>
    <submittedName>
        <fullName evidence="1">Uncharacterized protein</fullName>
    </submittedName>
</protein>
<gene>
    <name evidence="1" type="ORF">UU70_C0012G0003</name>
</gene>
<name>A0A0G0ZKY4_9BACT</name>
<dbReference type="EMBL" id="LCBQ01000012">
    <property type="protein sequence ID" value="KKS13618.1"/>
    <property type="molecule type" value="Genomic_DNA"/>
</dbReference>
<comment type="caution">
    <text evidence="1">The sequence shown here is derived from an EMBL/GenBank/DDBJ whole genome shotgun (WGS) entry which is preliminary data.</text>
</comment>
<evidence type="ECO:0000313" key="2">
    <source>
        <dbReference type="Proteomes" id="UP000034380"/>
    </source>
</evidence>
<organism evidence="1 2">
    <name type="scientific">Candidatus Yanofskybacteria bacterium GW2011_GWA1_41_6</name>
    <dbReference type="NCBI Taxonomy" id="1619020"/>
    <lineage>
        <taxon>Bacteria</taxon>
        <taxon>Candidatus Yanofskyibacteriota</taxon>
    </lineage>
</organism>